<evidence type="ECO:0000313" key="9">
    <source>
        <dbReference type="EMBL" id="GFK93602.1"/>
    </source>
</evidence>
<dbReference type="Pfam" id="PF02518">
    <property type="entry name" value="HATPase_c"/>
    <property type="match status" value="1"/>
</dbReference>
<keyword evidence="3" id="KW-0597">Phosphoprotein</keyword>
<proteinExistence type="predicted"/>
<evidence type="ECO:0000256" key="1">
    <source>
        <dbReference type="ARBA" id="ARBA00000085"/>
    </source>
</evidence>
<evidence type="ECO:0000256" key="7">
    <source>
        <dbReference type="ARBA" id="ARBA00022840"/>
    </source>
</evidence>
<dbReference type="InterPro" id="IPR036890">
    <property type="entry name" value="HATPase_C_sf"/>
</dbReference>
<keyword evidence="4 9" id="KW-0808">Transferase</keyword>
<keyword evidence="5" id="KW-0547">Nucleotide-binding</keyword>
<dbReference type="SUPFAM" id="SSF55874">
    <property type="entry name" value="ATPase domain of HSP90 chaperone/DNA topoisomerase II/histidine kinase"/>
    <property type="match status" value="1"/>
</dbReference>
<comment type="caution">
    <text evidence="9">The sequence shown here is derived from an EMBL/GenBank/DDBJ whole genome shotgun (WGS) entry which is preliminary data.</text>
</comment>
<dbReference type="PANTHER" id="PTHR41523">
    <property type="entry name" value="TWO-COMPONENT SYSTEM SENSOR PROTEIN"/>
    <property type="match status" value="1"/>
</dbReference>
<dbReference type="PANTHER" id="PTHR41523:SF8">
    <property type="entry name" value="ETHYLENE RESPONSE SENSOR PROTEIN"/>
    <property type="match status" value="1"/>
</dbReference>
<dbReference type="InterPro" id="IPR003594">
    <property type="entry name" value="HATPase_dom"/>
</dbReference>
<gene>
    <name evidence="9" type="ORF">NNJEOMEG_01436</name>
</gene>
<feature type="domain" description="Histidine kinase" evidence="8">
    <location>
        <begin position="17"/>
        <end position="105"/>
    </location>
</feature>
<reference evidence="9 10" key="1">
    <citation type="submission" date="2020-04" db="EMBL/GenBank/DDBJ databases">
        <authorList>
            <consortium name="Desulfovibrio sp. FSS-1 genome sequencing consortium"/>
            <person name="Shimoshige H."/>
            <person name="Kobayashi H."/>
            <person name="Maekawa T."/>
        </authorList>
    </citation>
    <scope>NUCLEOTIDE SEQUENCE [LARGE SCALE GENOMIC DNA]</scope>
    <source>
        <strain evidence="9 10">SIID29052-01</strain>
    </source>
</reference>
<dbReference type="Gene3D" id="3.30.565.10">
    <property type="entry name" value="Histidine kinase-like ATPase, C-terminal domain"/>
    <property type="match status" value="1"/>
</dbReference>
<accession>A0A6V8LLQ8</accession>
<keyword evidence="6 9" id="KW-0418">Kinase</keyword>
<sequence>MEPTFLGIDAAIPCGLLLSELVTNACKHAFPETASGELAVRLSIREGLARLVVEDNGRGLEHDFDIRGARTLGFTLVQALVEQLRGTLKVETGQGTRFTVSFPPR</sequence>
<dbReference type="Proteomes" id="UP000494245">
    <property type="component" value="Unassembled WGS sequence"/>
</dbReference>
<dbReference type="PROSITE" id="PS50109">
    <property type="entry name" value="HIS_KIN"/>
    <property type="match status" value="1"/>
</dbReference>
<organism evidence="9 10">
    <name type="scientific">Fundidesulfovibrio magnetotacticus</name>
    <dbReference type="NCBI Taxonomy" id="2730080"/>
    <lineage>
        <taxon>Bacteria</taxon>
        <taxon>Pseudomonadati</taxon>
        <taxon>Thermodesulfobacteriota</taxon>
        <taxon>Desulfovibrionia</taxon>
        <taxon>Desulfovibrionales</taxon>
        <taxon>Desulfovibrionaceae</taxon>
        <taxon>Fundidesulfovibrio</taxon>
    </lineage>
</organism>
<dbReference type="SMART" id="SM00387">
    <property type="entry name" value="HATPase_c"/>
    <property type="match status" value="1"/>
</dbReference>
<dbReference type="EMBL" id="BLTE01000005">
    <property type="protein sequence ID" value="GFK93602.1"/>
    <property type="molecule type" value="Genomic_DNA"/>
</dbReference>
<keyword evidence="10" id="KW-1185">Reference proteome</keyword>
<evidence type="ECO:0000256" key="5">
    <source>
        <dbReference type="ARBA" id="ARBA00022741"/>
    </source>
</evidence>
<keyword evidence="7" id="KW-0067">ATP-binding</keyword>
<dbReference type="GO" id="GO:0005524">
    <property type="term" value="F:ATP binding"/>
    <property type="evidence" value="ECO:0007669"/>
    <property type="project" value="UniProtKB-KW"/>
</dbReference>
<dbReference type="EC" id="2.7.13.3" evidence="2"/>
<protein>
    <recommendedName>
        <fullName evidence="2">histidine kinase</fullName>
        <ecNumber evidence="2">2.7.13.3</ecNumber>
    </recommendedName>
</protein>
<evidence type="ECO:0000256" key="3">
    <source>
        <dbReference type="ARBA" id="ARBA00022553"/>
    </source>
</evidence>
<evidence type="ECO:0000313" key="10">
    <source>
        <dbReference type="Proteomes" id="UP000494245"/>
    </source>
</evidence>
<dbReference type="InterPro" id="IPR005467">
    <property type="entry name" value="His_kinase_dom"/>
</dbReference>
<comment type="catalytic activity">
    <reaction evidence="1">
        <text>ATP + protein L-histidine = ADP + protein N-phospho-L-histidine.</text>
        <dbReference type="EC" id="2.7.13.3"/>
    </reaction>
</comment>
<evidence type="ECO:0000259" key="8">
    <source>
        <dbReference type="PROSITE" id="PS50109"/>
    </source>
</evidence>
<evidence type="ECO:0000256" key="4">
    <source>
        <dbReference type="ARBA" id="ARBA00022679"/>
    </source>
</evidence>
<dbReference type="GO" id="GO:0004673">
    <property type="term" value="F:protein histidine kinase activity"/>
    <property type="evidence" value="ECO:0007669"/>
    <property type="project" value="UniProtKB-EC"/>
</dbReference>
<name>A0A6V8LLQ8_9BACT</name>
<evidence type="ECO:0000256" key="2">
    <source>
        <dbReference type="ARBA" id="ARBA00012438"/>
    </source>
</evidence>
<dbReference type="RefSeq" id="WP_173082799.1">
    <property type="nucleotide sequence ID" value="NZ_BLTE01000005.1"/>
</dbReference>
<evidence type="ECO:0000256" key="6">
    <source>
        <dbReference type="ARBA" id="ARBA00022777"/>
    </source>
</evidence>
<dbReference type="AlphaFoldDB" id="A0A6V8LLQ8"/>
<reference evidence="9 10" key="2">
    <citation type="submission" date="2020-05" db="EMBL/GenBank/DDBJ databases">
        <title>Draft genome sequence of Desulfovibrio sp. strainFSS-1.</title>
        <authorList>
            <person name="Shimoshige H."/>
            <person name="Kobayashi H."/>
            <person name="Maekawa T."/>
        </authorList>
    </citation>
    <scope>NUCLEOTIDE SEQUENCE [LARGE SCALE GENOMIC DNA]</scope>
    <source>
        <strain evidence="9 10">SIID29052-01</strain>
    </source>
</reference>